<evidence type="ECO:0000313" key="1">
    <source>
        <dbReference type="EMBL" id="GAG98575.1"/>
    </source>
</evidence>
<dbReference type="AlphaFoldDB" id="X1BU62"/>
<feature type="non-terminal residue" evidence="1">
    <location>
        <position position="274"/>
    </location>
</feature>
<dbReference type="EMBL" id="BART01027892">
    <property type="protein sequence ID" value="GAG98575.1"/>
    <property type="molecule type" value="Genomic_DNA"/>
</dbReference>
<accession>X1BU62</accession>
<gene>
    <name evidence="1" type="ORF">S01H4_49325</name>
</gene>
<sequence length="274" mass="32151">KIHVFELEKEKLVSQFLKKEMMPKKLLIRLFSPIIDTEHELRLFLNTLMRLNHIKGFYSKLGYFYTYKNIESALIGNFQENGMVNLKNYNHLPPDFVSGIIKDISDSTKQVFLKGINNSAYFSLKKIQHQINSEAAKNTSIDLKSYRSRLLENDFIKLIKNLPRGYLTNYRKGTQWLTNVGLSKIKRDIENSKVIGYYSIPMLSEKFKVSKALIVEILEQFIDSRSGIFDNNRETFYFSKFLNQRIEKINSIQSTDEKQKEIKVLAKELNIEKI</sequence>
<comment type="caution">
    <text evidence="1">The sequence shown here is derived from an EMBL/GenBank/DDBJ whole genome shotgun (WGS) entry which is preliminary data.</text>
</comment>
<protein>
    <submittedName>
        <fullName evidence="1">Uncharacterized protein</fullName>
    </submittedName>
</protein>
<organism evidence="1">
    <name type="scientific">marine sediment metagenome</name>
    <dbReference type="NCBI Taxonomy" id="412755"/>
    <lineage>
        <taxon>unclassified sequences</taxon>
        <taxon>metagenomes</taxon>
        <taxon>ecological metagenomes</taxon>
    </lineage>
</organism>
<proteinExistence type="predicted"/>
<reference evidence="1" key="1">
    <citation type="journal article" date="2014" name="Front. Microbiol.">
        <title>High frequency of phylogenetically diverse reductive dehalogenase-homologous genes in deep subseafloor sedimentary metagenomes.</title>
        <authorList>
            <person name="Kawai M."/>
            <person name="Futagami T."/>
            <person name="Toyoda A."/>
            <person name="Takaki Y."/>
            <person name="Nishi S."/>
            <person name="Hori S."/>
            <person name="Arai W."/>
            <person name="Tsubouchi T."/>
            <person name="Morono Y."/>
            <person name="Uchiyama I."/>
            <person name="Ito T."/>
            <person name="Fujiyama A."/>
            <person name="Inagaki F."/>
            <person name="Takami H."/>
        </authorList>
    </citation>
    <scope>NUCLEOTIDE SEQUENCE</scope>
    <source>
        <strain evidence="1">Expedition CK06-06</strain>
    </source>
</reference>
<name>X1BU62_9ZZZZ</name>
<feature type="non-terminal residue" evidence="1">
    <location>
        <position position="1"/>
    </location>
</feature>